<evidence type="ECO:0000313" key="8">
    <source>
        <dbReference type="EMBL" id="MFB9769301.1"/>
    </source>
</evidence>
<keyword evidence="7" id="KW-0479">Metal-binding</keyword>
<protein>
    <recommendedName>
        <fullName evidence="7">Shikimate kinase</fullName>
        <shortName evidence="7">SK</shortName>
        <ecNumber evidence="7">2.7.1.71</ecNumber>
    </recommendedName>
</protein>
<keyword evidence="4 7" id="KW-0418">Kinase</keyword>
<name>A0ABV5WUR9_9LACO</name>
<keyword evidence="2 7" id="KW-0808">Transferase</keyword>
<dbReference type="Proteomes" id="UP001589691">
    <property type="component" value="Unassembled WGS sequence"/>
</dbReference>
<evidence type="ECO:0000256" key="4">
    <source>
        <dbReference type="ARBA" id="ARBA00022777"/>
    </source>
</evidence>
<sequence length="169" mass="18244">MQAVLIGFMGCGKTTVGRALATELRTEHADLDELIVAEAGRPITTIFADSGEATFRRLERETLRQTLARTGVLSTGGGTAVSAANAELLAASRVPVIWLTASDQTTLARVQNDAQRPLVNQLDVEGLLALKHQRAPRYEQAADLVVATDQRTPVQIVSQIAQWLALRTE</sequence>
<feature type="binding site" evidence="7">
    <location>
        <position position="134"/>
    </location>
    <ligand>
        <name>substrate</name>
    </ligand>
</feature>
<keyword evidence="3 7" id="KW-0547">Nucleotide-binding</keyword>
<dbReference type="CDD" id="cd00464">
    <property type="entry name" value="SK"/>
    <property type="match status" value="1"/>
</dbReference>
<comment type="cofactor">
    <cofactor evidence="7">
        <name>Mg(2+)</name>
        <dbReference type="ChEBI" id="CHEBI:18420"/>
    </cofactor>
    <text evidence="7">Binds 1 Mg(2+) ion per subunit.</text>
</comment>
<comment type="subcellular location">
    <subcellularLocation>
        <location evidence="7">Cytoplasm</location>
    </subcellularLocation>
</comment>
<keyword evidence="5 7" id="KW-0067">ATP-binding</keyword>
<gene>
    <name evidence="7" type="primary">aroK</name>
    <name evidence="8" type="ORF">ACFFLI_05325</name>
</gene>
<feature type="binding site" evidence="7">
    <location>
        <position position="151"/>
    </location>
    <ligand>
        <name>ATP</name>
        <dbReference type="ChEBI" id="CHEBI:30616"/>
    </ligand>
</feature>
<feature type="binding site" evidence="7">
    <location>
        <position position="116"/>
    </location>
    <ligand>
        <name>ATP</name>
        <dbReference type="ChEBI" id="CHEBI:30616"/>
    </ligand>
</feature>
<proteinExistence type="inferred from homology"/>
<evidence type="ECO:0000313" key="9">
    <source>
        <dbReference type="Proteomes" id="UP001589691"/>
    </source>
</evidence>
<dbReference type="PANTHER" id="PTHR21087:SF16">
    <property type="entry name" value="SHIKIMATE KINASE 1, CHLOROPLASTIC"/>
    <property type="match status" value="1"/>
</dbReference>
<dbReference type="Gene3D" id="3.40.50.300">
    <property type="entry name" value="P-loop containing nucleotide triphosphate hydrolases"/>
    <property type="match status" value="1"/>
</dbReference>
<comment type="subunit">
    <text evidence="7">Monomer.</text>
</comment>
<feature type="binding site" evidence="7">
    <location>
        <position position="56"/>
    </location>
    <ligand>
        <name>substrate</name>
    </ligand>
</feature>
<evidence type="ECO:0000256" key="3">
    <source>
        <dbReference type="ARBA" id="ARBA00022741"/>
    </source>
</evidence>
<evidence type="ECO:0000256" key="1">
    <source>
        <dbReference type="ARBA" id="ARBA00022605"/>
    </source>
</evidence>
<dbReference type="EMBL" id="JBHLZY010000011">
    <property type="protein sequence ID" value="MFB9769301.1"/>
    <property type="molecule type" value="Genomic_DNA"/>
</dbReference>
<feature type="binding site" evidence="7">
    <location>
        <position position="77"/>
    </location>
    <ligand>
        <name>substrate</name>
    </ligand>
</feature>
<comment type="caution">
    <text evidence="8">The sequence shown here is derived from an EMBL/GenBank/DDBJ whole genome shotgun (WGS) entry which is preliminary data.</text>
</comment>
<comment type="function">
    <text evidence="7">Catalyzes the specific phosphorylation of the 3-hydroxyl group of shikimic acid using ATP as a cosubstrate.</text>
</comment>
<dbReference type="RefSeq" id="WP_137643263.1">
    <property type="nucleotide sequence ID" value="NZ_BJEA01000015.1"/>
</dbReference>
<keyword evidence="7" id="KW-0460">Magnesium</keyword>
<comment type="similarity">
    <text evidence="7">Belongs to the shikimate kinase family.</text>
</comment>
<accession>A0ABV5WUR9</accession>
<keyword evidence="9" id="KW-1185">Reference proteome</keyword>
<dbReference type="SUPFAM" id="SSF52540">
    <property type="entry name" value="P-loop containing nucleoside triphosphate hydrolases"/>
    <property type="match status" value="1"/>
</dbReference>
<feature type="binding site" evidence="7">
    <location>
        <position position="32"/>
    </location>
    <ligand>
        <name>substrate</name>
    </ligand>
</feature>
<keyword evidence="6 7" id="KW-0057">Aromatic amino acid biosynthesis</keyword>
<dbReference type="GO" id="GO:0016301">
    <property type="term" value="F:kinase activity"/>
    <property type="evidence" value="ECO:0007669"/>
    <property type="project" value="UniProtKB-KW"/>
</dbReference>
<dbReference type="HAMAP" id="MF_00109">
    <property type="entry name" value="Shikimate_kinase"/>
    <property type="match status" value="1"/>
</dbReference>
<dbReference type="PANTHER" id="PTHR21087">
    <property type="entry name" value="SHIKIMATE KINASE"/>
    <property type="match status" value="1"/>
</dbReference>
<dbReference type="EC" id="2.7.1.71" evidence="7"/>
<dbReference type="InterPro" id="IPR000623">
    <property type="entry name" value="Shikimate_kinase/TSH1"/>
</dbReference>
<dbReference type="Pfam" id="PF01202">
    <property type="entry name" value="SKI"/>
    <property type="match status" value="1"/>
</dbReference>
<evidence type="ECO:0000256" key="2">
    <source>
        <dbReference type="ARBA" id="ARBA00022679"/>
    </source>
</evidence>
<keyword evidence="7" id="KW-0963">Cytoplasm</keyword>
<comment type="pathway">
    <text evidence="7">Metabolic intermediate biosynthesis; chorismate biosynthesis; chorismate from D-erythrose 4-phosphate and phosphoenolpyruvate: step 5/7.</text>
</comment>
<dbReference type="PRINTS" id="PR01100">
    <property type="entry name" value="SHIKIMTKNASE"/>
</dbReference>
<evidence type="ECO:0000256" key="5">
    <source>
        <dbReference type="ARBA" id="ARBA00022840"/>
    </source>
</evidence>
<evidence type="ECO:0000256" key="7">
    <source>
        <dbReference type="HAMAP-Rule" id="MF_00109"/>
    </source>
</evidence>
<keyword evidence="1 7" id="KW-0028">Amino-acid biosynthesis</keyword>
<feature type="binding site" evidence="7">
    <location>
        <begin position="10"/>
        <end position="15"/>
    </location>
    <ligand>
        <name>ATP</name>
        <dbReference type="ChEBI" id="CHEBI:30616"/>
    </ligand>
</feature>
<organism evidence="8 9">
    <name type="scientific">Lactiplantibacillus modestisalitolerans</name>
    <dbReference type="NCBI Taxonomy" id="1457219"/>
    <lineage>
        <taxon>Bacteria</taxon>
        <taxon>Bacillati</taxon>
        <taxon>Bacillota</taxon>
        <taxon>Bacilli</taxon>
        <taxon>Lactobacillales</taxon>
        <taxon>Lactobacillaceae</taxon>
        <taxon>Lactiplantibacillus</taxon>
    </lineage>
</organism>
<dbReference type="InterPro" id="IPR031322">
    <property type="entry name" value="Shikimate/glucono_kinase"/>
</dbReference>
<evidence type="ECO:0000256" key="6">
    <source>
        <dbReference type="ARBA" id="ARBA00023141"/>
    </source>
</evidence>
<reference evidence="8 9" key="1">
    <citation type="submission" date="2024-09" db="EMBL/GenBank/DDBJ databases">
        <authorList>
            <person name="Sun Q."/>
            <person name="Mori K."/>
        </authorList>
    </citation>
    <scope>NUCLEOTIDE SEQUENCE [LARGE SCALE GENOMIC DNA]</scope>
    <source>
        <strain evidence="8 9">TBRC 4576</strain>
    </source>
</reference>
<dbReference type="InterPro" id="IPR027417">
    <property type="entry name" value="P-loop_NTPase"/>
</dbReference>
<comment type="catalytic activity">
    <reaction evidence="7">
        <text>shikimate + ATP = 3-phosphoshikimate + ADP + H(+)</text>
        <dbReference type="Rhea" id="RHEA:13121"/>
        <dbReference type="ChEBI" id="CHEBI:15378"/>
        <dbReference type="ChEBI" id="CHEBI:30616"/>
        <dbReference type="ChEBI" id="CHEBI:36208"/>
        <dbReference type="ChEBI" id="CHEBI:145989"/>
        <dbReference type="ChEBI" id="CHEBI:456216"/>
        <dbReference type="EC" id="2.7.1.71"/>
    </reaction>
</comment>
<feature type="binding site" evidence="7">
    <location>
        <position position="14"/>
    </location>
    <ligand>
        <name>Mg(2+)</name>
        <dbReference type="ChEBI" id="CHEBI:18420"/>
    </ligand>
</feature>